<dbReference type="Pfam" id="PF00512">
    <property type="entry name" value="HisKA"/>
    <property type="match status" value="1"/>
</dbReference>
<dbReference type="PANTHER" id="PTHR43065">
    <property type="entry name" value="SENSOR HISTIDINE KINASE"/>
    <property type="match status" value="1"/>
</dbReference>
<accession>A0A5C5XJL8</accession>
<dbReference type="InterPro" id="IPR004358">
    <property type="entry name" value="Sig_transdc_His_kin-like_C"/>
</dbReference>
<evidence type="ECO:0000256" key="7">
    <source>
        <dbReference type="ARBA" id="ARBA00022840"/>
    </source>
</evidence>
<evidence type="ECO:0000259" key="9">
    <source>
        <dbReference type="PROSITE" id="PS50109"/>
    </source>
</evidence>
<comment type="catalytic activity">
    <reaction evidence="1">
        <text>ATP + protein L-histidine = ADP + protein N-phospho-L-histidine.</text>
        <dbReference type="EC" id="2.7.13.3"/>
    </reaction>
</comment>
<keyword evidence="5" id="KW-0547">Nucleotide-binding</keyword>
<keyword evidence="11" id="KW-1185">Reference proteome</keyword>
<evidence type="ECO:0000313" key="11">
    <source>
        <dbReference type="Proteomes" id="UP000316095"/>
    </source>
</evidence>
<dbReference type="PROSITE" id="PS50109">
    <property type="entry name" value="HIS_KIN"/>
    <property type="match status" value="1"/>
</dbReference>
<comment type="caution">
    <text evidence="10">The sequence shown here is derived from an EMBL/GenBank/DDBJ whole genome shotgun (WGS) entry which is preliminary data.</text>
</comment>
<evidence type="ECO:0000256" key="1">
    <source>
        <dbReference type="ARBA" id="ARBA00000085"/>
    </source>
</evidence>
<organism evidence="10 11">
    <name type="scientific">Rubinisphaera italica</name>
    <dbReference type="NCBI Taxonomy" id="2527969"/>
    <lineage>
        <taxon>Bacteria</taxon>
        <taxon>Pseudomonadati</taxon>
        <taxon>Planctomycetota</taxon>
        <taxon>Planctomycetia</taxon>
        <taxon>Planctomycetales</taxon>
        <taxon>Planctomycetaceae</taxon>
        <taxon>Rubinisphaera</taxon>
    </lineage>
</organism>
<dbReference type="SMART" id="SM00388">
    <property type="entry name" value="HisKA"/>
    <property type="match status" value="1"/>
</dbReference>
<protein>
    <recommendedName>
        <fullName evidence="2">histidine kinase</fullName>
        <ecNumber evidence="2">2.7.13.3</ecNumber>
    </recommendedName>
</protein>
<dbReference type="GO" id="GO:0005524">
    <property type="term" value="F:ATP binding"/>
    <property type="evidence" value="ECO:0007669"/>
    <property type="project" value="UniProtKB-KW"/>
</dbReference>
<dbReference type="SUPFAM" id="SSF47384">
    <property type="entry name" value="Homodimeric domain of signal transducing histidine kinase"/>
    <property type="match status" value="1"/>
</dbReference>
<dbReference type="EC" id="2.7.13.3" evidence="2"/>
<dbReference type="InterPro" id="IPR003594">
    <property type="entry name" value="HATPase_dom"/>
</dbReference>
<evidence type="ECO:0000256" key="5">
    <source>
        <dbReference type="ARBA" id="ARBA00022741"/>
    </source>
</evidence>
<dbReference type="AlphaFoldDB" id="A0A5C5XJL8"/>
<dbReference type="InterPro" id="IPR005467">
    <property type="entry name" value="His_kinase_dom"/>
</dbReference>
<keyword evidence="4 10" id="KW-0808">Transferase</keyword>
<keyword evidence="6" id="KW-0418">Kinase</keyword>
<gene>
    <name evidence="10" type="primary">zraS_3</name>
    <name evidence="10" type="ORF">Pan54_36790</name>
</gene>
<dbReference type="EMBL" id="SJPG01000001">
    <property type="protein sequence ID" value="TWT62928.1"/>
    <property type="molecule type" value="Genomic_DNA"/>
</dbReference>
<dbReference type="SMART" id="SM00387">
    <property type="entry name" value="HATPase_c"/>
    <property type="match status" value="1"/>
</dbReference>
<evidence type="ECO:0000256" key="4">
    <source>
        <dbReference type="ARBA" id="ARBA00022679"/>
    </source>
</evidence>
<dbReference type="InterPro" id="IPR036890">
    <property type="entry name" value="HATPase_C_sf"/>
</dbReference>
<keyword evidence="7" id="KW-0067">ATP-binding</keyword>
<dbReference type="PRINTS" id="PR00344">
    <property type="entry name" value="BCTRLSENSOR"/>
</dbReference>
<reference evidence="10 11" key="1">
    <citation type="submission" date="2019-02" db="EMBL/GenBank/DDBJ databases">
        <title>Deep-cultivation of Planctomycetes and their phenomic and genomic characterization uncovers novel biology.</title>
        <authorList>
            <person name="Wiegand S."/>
            <person name="Jogler M."/>
            <person name="Boedeker C."/>
            <person name="Pinto D."/>
            <person name="Vollmers J."/>
            <person name="Rivas-Marin E."/>
            <person name="Kohn T."/>
            <person name="Peeters S.H."/>
            <person name="Heuer A."/>
            <person name="Rast P."/>
            <person name="Oberbeckmann S."/>
            <person name="Bunk B."/>
            <person name="Jeske O."/>
            <person name="Meyerdierks A."/>
            <person name="Storesund J.E."/>
            <person name="Kallscheuer N."/>
            <person name="Luecker S."/>
            <person name="Lage O.M."/>
            <person name="Pohl T."/>
            <person name="Merkel B.J."/>
            <person name="Hornburger P."/>
            <person name="Mueller R.-W."/>
            <person name="Bruemmer F."/>
            <person name="Labrenz M."/>
            <person name="Spormann A.M."/>
            <person name="Op Den Camp H."/>
            <person name="Overmann J."/>
            <person name="Amann R."/>
            <person name="Jetten M.S.M."/>
            <person name="Mascher T."/>
            <person name="Medema M.H."/>
            <person name="Devos D.P."/>
            <person name="Kaster A.-K."/>
            <person name="Ovreas L."/>
            <person name="Rohde M."/>
            <person name="Galperin M.Y."/>
            <person name="Jogler C."/>
        </authorList>
    </citation>
    <scope>NUCLEOTIDE SEQUENCE [LARGE SCALE GENOMIC DNA]</scope>
    <source>
        <strain evidence="10 11">Pan54</strain>
    </source>
</reference>
<evidence type="ECO:0000313" key="10">
    <source>
        <dbReference type="EMBL" id="TWT62928.1"/>
    </source>
</evidence>
<dbReference type="SUPFAM" id="SSF55874">
    <property type="entry name" value="ATPase domain of HSP90 chaperone/DNA topoisomerase II/histidine kinase"/>
    <property type="match status" value="1"/>
</dbReference>
<evidence type="ECO:0000256" key="6">
    <source>
        <dbReference type="ARBA" id="ARBA00022777"/>
    </source>
</evidence>
<evidence type="ECO:0000256" key="8">
    <source>
        <dbReference type="ARBA" id="ARBA00023012"/>
    </source>
</evidence>
<dbReference type="InterPro" id="IPR003661">
    <property type="entry name" value="HisK_dim/P_dom"/>
</dbReference>
<dbReference type="Gene3D" id="3.30.565.10">
    <property type="entry name" value="Histidine kinase-like ATPase, C-terminal domain"/>
    <property type="match status" value="1"/>
</dbReference>
<feature type="domain" description="Histidine kinase" evidence="9">
    <location>
        <begin position="34"/>
        <end position="246"/>
    </location>
</feature>
<evidence type="ECO:0000256" key="2">
    <source>
        <dbReference type="ARBA" id="ARBA00012438"/>
    </source>
</evidence>
<dbReference type="Gene3D" id="1.10.287.130">
    <property type="match status" value="1"/>
</dbReference>
<name>A0A5C5XJL8_9PLAN</name>
<proteinExistence type="predicted"/>
<keyword evidence="3" id="KW-0597">Phosphoprotein</keyword>
<sequence>MSDMTNTSSDNSTLNDTEQELRARYLEIAELAGGLAHEIRNPLSTISLNLGVLREELDGADDPRDQRMVKRLAAIQTECDRLEDFLNDFLQFARVMELNFQAVDVSEFVSELIEFIKPELSQQSIEISPHLGTNLPAVQIDEALFRRGLLNLTRNAQQAMPDGGVLEFQTYLADDQVVLEIIDTGKGIPENVREKIFDPFFSTKTGGSGLGLPTVCKIIEAHQGEIQCASEIDKGTRFRITLPVLPKSD</sequence>
<dbReference type="InterPro" id="IPR036097">
    <property type="entry name" value="HisK_dim/P_sf"/>
</dbReference>
<dbReference type="CDD" id="cd00082">
    <property type="entry name" value="HisKA"/>
    <property type="match status" value="1"/>
</dbReference>
<evidence type="ECO:0000256" key="3">
    <source>
        <dbReference type="ARBA" id="ARBA00022553"/>
    </source>
</evidence>
<dbReference type="PANTHER" id="PTHR43065:SF10">
    <property type="entry name" value="PEROXIDE STRESS-ACTIVATED HISTIDINE KINASE MAK3"/>
    <property type="match status" value="1"/>
</dbReference>
<keyword evidence="8" id="KW-0902">Two-component regulatory system</keyword>
<dbReference type="GO" id="GO:0000155">
    <property type="term" value="F:phosphorelay sensor kinase activity"/>
    <property type="evidence" value="ECO:0007669"/>
    <property type="project" value="InterPro"/>
</dbReference>
<dbReference type="Pfam" id="PF02518">
    <property type="entry name" value="HATPase_c"/>
    <property type="match status" value="1"/>
</dbReference>
<dbReference type="Proteomes" id="UP000316095">
    <property type="component" value="Unassembled WGS sequence"/>
</dbReference>